<dbReference type="Proteomes" id="UP001320831">
    <property type="component" value="Unassembled WGS sequence"/>
</dbReference>
<feature type="signal peptide" evidence="1">
    <location>
        <begin position="1"/>
        <end position="24"/>
    </location>
</feature>
<evidence type="ECO:0000313" key="2">
    <source>
        <dbReference type="EMBL" id="MCT7373560.1"/>
    </source>
</evidence>
<gene>
    <name evidence="2" type="ORF">N5A92_00675</name>
</gene>
<protein>
    <submittedName>
        <fullName evidence="2">Uncharacterized protein</fullName>
    </submittedName>
</protein>
<dbReference type="EMBL" id="JAOCZP010000001">
    <property type="protein sequence ID" value="MCT7373560.1"/>
    <property type="molecule type" value="Genomic_DNA"/>
</dbReference>
<name>A0ABT2LGK5_9HYPH</name>
<evidence type="ECO:0000256" key="1">
    <source>
        <dbReference type="SAM" id="SignalP"/>
    </source>
</evidence>
<comment type="caution">
    <text evidence="2">The sequence shown here is derived from an EMBL/GenBank/DDBJ whole genome shotgun (WGS) entry which is preliminary data.</text>
</comment>
<dbReference type="RefSeq" id="WP_260899879.1">
    <property type="nucleotide sequence ID" value="NZ_JAOCZP010000001.1"/>
</dbReference>
<keyword evidence="1" id="KW-0732">Signal</keyword>
<keyword evidence="3" id="KW-1185">Reference proteome</keyword>
<evidence type="ECO:0000313" key="3">
    <source>
        <dbReference type="Proteomes" id="UP001320831"/>
    </source>
</evidence>
<organism evidence="2 3">
    <name type="scientific">Chelativorans salis</name>
    <dbReference type="NCBI Taxonomy" id="2978478"/>
    <lineage>
        <taxon>Bacteria</taxon>
        <taxon>Pseudomonadati</taxon>
        <taxon>Pseudomonadota</taxon>
        <taxon>Alphaproteobacteria</taxon>
        <taxon>Hyphomicrobiales</taxon>
        <taxon>Phyllobacteriaceae</taxon>
        <taxon>Chelativorans</taxon>
    </lineage>
</organism>
<sequence length="98" mass="10821">MSQATLHARLRVCIALIVLIPATAVRSQSSEAPLEEIPVGDLKQIYLYCEDAAIEGDLDTSEIMKCSTVYEDLKRRAFGGDFKLLKAWADTQAVVEGY</sequence>
<accession>A0ABT2LGK5</accession>
<proteinExistence type="predicted"/>
<feature type="chain" id="PRO_5045248967" evidence="1">
    <location>
        <begin position="25"/>
        <end position="98"/>
    </location>
</feature>
<reference evidence="2 3" key="1">
    <citation type="submission" date="2022-09" db="EMBL/GenBank/DDBJ databases">
        <title>Chelativorans salina sp. nov., a novel slightly halophilic bacterium isolated from a saline lake sediment enrichment.</title>
        <authorList>
            <person name="Gao L."/>
            <person name="Fang B.-Z."/>
            <person name="Li W.-J."/>
        </authorList>
    </citation>
    <scope>NUCLEOTIDE SEQUENCE [LARGE SCALE GENOMIC DNA]</scope>
    <source>
        <strain evidence="2 3">EGI FJ00035</strain>
    </source>
</reference>